<comment type="caution">
    <text evidence="2">The sequence shown here is derived from an EMBL/GenBank/DDBJ whole genome shotgun (WGS) entry which is preliminary data.</text>
</comment>
<keyword evidence="1" id="KW-0472">Membrane</keyword>
<dbReference type="Pfam" id="PF04307">
    <property type="entry name" value="YdjM"/>
    <property type="match status" value="1"/>
</dbReference>
<dbReference type="AlphaFoldDB" id="A0A6V7RQE5"/>
<feature type="transmembrane region" description="Helical" evidence="1">
    <location>
        <begin position="66"/>
        <end position="85"/>
    </location>
</feature>
<dbReference type="EMBL" id="CAJEWE010000011">
    <property type="protein sequence ID" value="CAD2080110.1"/>
    <property type="molecule type" value="Genomic_DNA"/>
</dbReference>
<evidence type="ECO:0000313" key="2">
    <source>
        <dbReference type="EMBL" id="CAD2080110.1"/>
    </source>
</evidence>
<dbReference type="Proteomes" id="UP000521032">
    <property type="component" value="Unassembled WGS sequence"/>
</dbReference>
<dbReference type="InterPro" id="IPR007404">
    <property type="entry name" value="YdjM-like"/>
</dbReference>
<proteinExistence type="predicted"/>
<gene>
    <name evidence="2" type="primary">yfhP</name>
    <name evidence="2" type="ORF">JEOSCH030_01805</name>
</gene>
<sequence length="323" mass="37860">MDTVTHTLMGGTLLGLATIDPSVDPLTLGFGATVVGASLIPDIDTTLKLKNNAVYIKNHRGITHSIPFTFIIWPVLLATISYLFFDLPFVNMYFWSLLAVFLHVFVDIFNMYGTQMIRPLRNTWIQLGFINTVDIPIIVLLSSYLILWFLGLDPIILFIVIYGIIFIYYIVRYAYQQTLKRKVRNLLPQEHIIRTFVMPTIKFFEWRVALATDNSFYVGRAFKSQVVLYDEFKKTEPLREDLYEIIKYDENFKSFTFFSSIYRYEIKHLEDQTIEIRYTDLRYLKDGHYPFVCIMIVDEASKEVISSFTGWVFSEDKLQQKIK</sequence>
<keyword evidence="1" id="KW-1133">Transmembrane helix</keyword>
<keyword evidence="1" id="KW-0812">Transmembrane</keyword>
<dbReference type="PANTHER" id="PTHR40031:SF1">
    <property type="entry name" value="MEMBRANE-BOUND METAL-DEPENDENT HYDROLASE"/>
    <property type="match status" value="1"/>
</dbReference>
<evidence type="ECO:0000313" key="3">
    <source>
        <dbReference type="Proteomes" id="UP000521032"/>
    </source>
</evidence>
<reference evidence="2 3" key="1">
    <citation type="submission" date="2020-07" db="EMBL/GenBank/DDBJ databases">
        <authorList>
            <person name="Criscuolo A."/>
        </authorList>
    </citation>
    <scope>NUCLEOTIDE SEQUENCE [LARGE SCALE GENOMIC DNA]</scope>
    <source>
        <strain evidence="3">CIP 111030</strain>
    </source>
</reference>
<organism evidence="2 3">
    <name type="scientific">Phocicoccus schoeneichii</name>
    <dbReference type="NCBI Taxonomy" id="1812261"/>
    <lineage>
        <taxon>Bacteria</taxon>
        <taxon>Bacillati</taxon>
        <taxon>Bacillota</taxon>
        <taxon>Bacilli</taxon>
        <taxon>Bacillales</taxon>
        <taxon>Salinicoccaceae</taxon>
        <taxon>Phocicoccus</taxon>
    </lineage>
</organism>
<protein>
    <recommendedName>
        <fullName evidence="4">Inner membrane protein</fullName>
    </recommendedName>
</protein>
<dbReference type="PANTHER" id="PTHR40031">
    <property type="entry name" value="HYPOTHETICAL MEMBRANE SPANNING PROTEIN"/>
    <property type="match status" value="1"/>
</dbReference>
<feature type="transmembrane region" description="Helical" evidence="1">
    <location>
        <begin position="91"/>
        <end position="112"/>
    </location>
</feature>
<dbReference type="RefSeq" id="WP_186088582.1">
    <property type="nucleotide sequence ID" value="NZ_BMDB01000004.1"/>
</dbReference>
<accession>A0A6V7RQE5</accession>
<evidence type="ECO:0008006" key="4">
    <source>
        <dbReference type="Google" id="ProtNLM"/>
    </source>
</evidence>
<keyword evidence="3" id="KW-1185">Reference proteome</keyword>
<name>A0A6V7RQE5_9BACL</name>
<feature type="transmembrane region" description="Helical" evidence="1">
    <location>
        <begin position="155"/>
        <end position="175"/>
    </location>
</feature>
<evidence type="ECO:0000256" key="1">
    <source>
        <dbReference type="SAM" id="Phobius"/>
    </source>
</evidence>
<feature type="transmembrane region" description="Helical" evidence="1">
    <location>
        <begin position="124"/>
        <end position="149"/>
    </location>
</feature>
<dbReference type="InterPro" id="IPR053170">
    <property type="entry name" value="Transcription_regulator"/>
</dbReference>